<dbReference type="EMBL" id="VSSQ01028868">
    <property type="protein sequence ID" value="MPM78762.1"/>
    <property type="molecule type" value="Genomic_DNA"/>
</dbReference>
<gene>
    <name evidence="1" type="ORF">SDC9_125773</name>
</gene>
<accession>A0A645CPV3</accession>
<protein>
    <submittedName>
        <fullName evidence="1">Uncharacterized protein</fullName>
    </submittedName>
</protein>
<comment type="caution">
    <text evidence="1">The sequence shown here is derived from an EMBL/GenBank/DDBJ whole genome shotgun (WGS) entry which is preliminary data.</text>
</comment>
<reference evidence="1" key="1">
    <citation type="submission" date="2019-08" db="EMBL/GenBank/DDBJ databases">
        <authorList>
            <person name="Kucharzyk K."/>
            <person name="Murdoch R.W."/>
            <person name="Higgins S."/>
            <person name="Loffler F."/>
        </authorList>
    </citation>
    <scope>NUCLEOTIDE SEQUENCE</scope>
</reference>
<sequence length="105" mass="12125">MFGQLSNRENPRDLIIALDAHHSKCYLLGMGKNLSKSSLARANQDRDYHIFEPYAYFLVGEAQQNEKQTSSNLEQTSMLSTQQRLSYVLLSFGGQKRWYQDAYIV</sequence>
<name>A0A645CPV3_9ZZZZ</name>
<organism evidence="1">
    <name type="scientific">bioreactor metagenome</name>
    <dbReference type="NCBI Taxonomy" id="1076179"/>
    <lineage>
        <taxon>unclassified sequences</taxon>
        <taxon>metagenomes</taxon>
        <taxon>ecological metagenomes</taxon>
    </lineage>
</organism>
<proteinExistence type="predicted"/>
<dbReference type="AlphaFoldDB" id="A0A645CPV3"/>
<evidence type="ECO:0000313" key="1">
    <source>
        <dbReference type="EMBL" id="MPM78762.1"/>
    </source>
</evidence>